<sequence>MTTISKPSLALTIKTPQTGWFCRWWNRRTTLQVLAWELQAEHGAPIVAVKVNNKIENLQYLPEEDCTVEMVDMTSEAGIRVYARSLAFVLMRTARELYPEVDFEIQFSLNKGFYVERLGGEPLTLDMVEKMRERMWDIVRACEPIECQVMTIEEAKVKLLEHQREDQAAILKYRQREPVYLYRCGDYVEFSDEVLVPHTGLITTYQLEHHYAGFLLRFPDQNNPFQIPKNLEQKKLGYIFRESDRWTKIVGVSNVRDLNGHIEAGKTRELIRLAEALHEKRIAQIADKIAEEPERGRVILIAGPSSSGKTSFAQRLKIQLRVNGFNPVTLSLDDFFHPRRITPRDEAGNFDFESLYTVDLALFNEQLSKLIDGQTVEVPHYNFHSGEREYLGRELRIGIDQPIIVEGIHGLNEELTSHIDREQKFKIYVSALVELNLDLMNYIKTTDIRLLRRIIRDHKYRSRRAVETLTMWPSVRRGEERWIFPYQEDADVMFNSALLYEPAVLGAYAKPLLEAIDSSEEVYGDAQRLLTLLDYFRAMNDSEVPLTSILREFIGGSTFFRSK</sequence>
<dbReference type="SUPFAM" id="SSF55186">
    <property type="entry name" value="ThrRS/AlaRS common domain"/>
    <property type="match status" value="1"/>
</dbReference>
<dbReference type="CDD" id="cd02028">
    <property type="entry name" value="UMPK_like"/>
    <property type="match status" value="1"/>
</dbReference>
<reference evidence="2 3" key="1">
    <citation type="submission" date="2019-10" db="EMBL/GenBank/DDBJ databases">
        <title>Whole-genome sequence of the extremophile Heliorestis acidaminivorans DSM 24790.</title>
        <authorList>
            <person name="Kyndt J.A."/>
            <person name="Meyer T.E."/>
        </authorList>
    </citation>
    <scope>NUCLEOTIDE SEQUENCE [LARGE SCALE GENOMIC DNA]</scope>
    <source>
        <strain evidence="2 3">DSM 24790</strain>
    </source>
</reference>
<dbReference type="GO" id="GO:0005524">
    <property type="term" value="F:ATP binding"/>
    <property type="evidence" value="ECO:0007669"/>
    <property type="project" value="InterPro"/>
</dbReference>
<dbReference type="SUPFAM" id="SSF52540">
    <property type="entry name" value="P-loop containing nucleoside triphosphate hydrolases"/>
    <property type="match status" value="1"/>
</dbReference>
<evidence type="ECO:0000313" key="3">
    <source>
        <dbReference type="Proteomes" id="UP000468766"/>
    </source>
</evidence>
<evidence type="ECO:0000313" key="2">
    <source>
        <dbReference type="EMBL" id="KAB2952333.1"/>
    </source>
</evidence>
<organism evidence="2 3">
    <name type="scientific">Heliorestis acidaminivorans</name>
    <dbReference type="NCBI Taxonomy" id="553427"/>
    <lineage>
        <taxon>Bacteria</taxon>
        <taxon>Bacillati</taxon>
        <taxon>Bacillota</taxon>
        <taxon>Clostridia</taxon>
        <taxon>Eubacteriales</taxon>
        <taxon>Heliobacteriaceae</taxon>
        <taxon>Heliorestis</taxon>
    </lineage>
</organism>
<gene>
    <name evidence="2" type="ORF">F9B85_09245</name>
</gene>
<dbReference type="AlphaFoldDB" id="A0A6I0ERQ7"/>
<feature type="domain" description="Phosphoribulokinase/uridine kinase" evidence="1">
    <location>
        <begin position="298"/>
        <end position="496"/>
    </location>
</feature>
<keyword evidence="2" id="KW-0418">Kinase</keyword>
<dbReference type="EMBL" id="WBXO01000006">
    <property type="protein sequence ID" value="KAB2952333.1"/>
    <property type="molecule type" value="Genomic_DNA"/>
</dbReference>
<dbReference type="InterPro" id="IPR018163">
    <property type="entry name" value="Thr/Ala-tRNA-synth_IIc_edit"/>
</dbReference>
<keyword evidence="2" id="KW-0808">Transferase</keyword>
<dbReference type="Gene3D" id="3.40.50.300">
    <property type="entry name" value="P-loop containing nucleotide triphosphate hydrolases"/>
    <property type="match status" value="1"/>
</dbReference>
<dbReference type="RefSeq" id="WP_151620179.1">
    <property type="nucleotide sequence ID" value="NZ_WBXO01000006.1"/>
</dbReference>
<dbReference type="Proteomes" id="UP000468766">
    <property type="component" value="Unassembled WGS sequence"/>
</dbReference>
<dbReference type="InterPro" id="IPR027417">
    <property type="entry name" value="P-loop_NTPase"/>
</dbReference>
<name>A0A6I0ERQ7_9FIRM</name>
<comment type="caution">
    <text evidence="2">The sequence shown here is derived from an EMBL/GenBank/DDBJ whole genome shotgun (WGS) entry which is preliminary data.</text>
</comment>
<dbReference type="OrthoDB" id="9764644at2"/>
<proteinExistence type="predicted"/>
<dbReference type="GO" id="GO:0016301">
    <property type="term" value="F:kinase activity"/>
    <property type="evidence" value="ECO:0007669"/>
    <property type="project" value="UniProtKB-KW"/>
</dbReference>
<dbReference type="Gene3D" id="3.30.980.10">
    <property type="entry name" value="Threonyl-trna Synthetase, Chain A, domain 2"/>
    <property type="match status" value="1"/>
</dbReference>
<dbReference type="InterPro" id="IPR006083">
    <property type="entry name" value="PRK/URK"/>
</dbReference>
<dbReference type="PANTHER" id="PTHR10285">
    <property type="entry name" value="URIDINE KINASE"/>
    <property type="match status" value="1"/>
</dbReference>
<evidence type="ECO:0000259" key="1">
    <source>
        <dbReference type="Pfam" id="PF00485"/>
    </source>
</evidence>
<keyword evidence="3" id="KW-1185">Reference proteome</keyword>
<protein>
    <submittedName>
        <fullName evidence="2">Nucleoside kinase</fullName>
    </submittedName>
</protein>
<accession>A0A6I0ERQ7</accession>
<dbReference type="Pfam" id="PF00485">
    <property type="entry name" value="PRK"/>
    <property type="match status" value="1"/>
</dbReference>